<dbReference type="NCBIfam" id="TIGR02227">
    <property type="entry name" value="sigpep_I_bact"/>
    <property type="match status" value="1"/>
</dbReference>
<protein>
    <recommendedName>
        <fullName evidence="4 7">Signal peptidase I</fullName>
        <ecNumber evidence="3 7">3.4.21.89</ecNumber>
    </recommendedName>
</protein>
<dbReference type="KEGG" id="tsv:DSM104635_01210"/>
<dbReference type="InterPro" id="IPR019757">
    <property type="entry name" value="Pept_S26A_signal_pept_1_Lys-AS"/>
</dbReference>
<dbReference type="PROSITE" id="PS00760">
    <property type="entry name" value="SPASE_I_2"/>
    <property type="match status" value="1"/>
</dbReference>
<dbReference type="PRINTS" id="PR00727">
    <property type="entry name" value="LEADERPTASE"/>
</dbReference>
<dbReference type="PANTHER" id="PTHR43390:SF1">
    <property type="entry name" value="CHLOROPLAST PROCESSING PEPTIDASE"/>
    <property type="match status" value="1"/>
</dbReference>
<sequence length="253" mass="28570">MTTDDEDTPERKTTWREHAVEWAKTIAGAFLAYLAFTTVAFANYRIPSESMVPHLEVGDRVVVSKFAYGYSRFSLPLNLGFMLPRSQHRFLERLPRRGDVAVFIHPRTGIVMIKRAIGLPGDTIEVRGGALWINGEAAATTEPVLLMRERYQQGREWARRSEETLPNGYTHSVHDLAPDEPLDEFGPFVVPAGHIFFMGDNRDNSLDSRWDGMGSVPVENLIGRAEIVYATRSCSGNPTLSCPMDRWMQPLHH</sequence>
<keyword evidence="10" id="KW-1185">Reference proteome</keyword>
<keyword evidence="7" id="KW-0645">Protease</keyword>
<accession>A0A6I6MRW6</accession>
<dbReference type="InterPro" id="IPR019758">
    <property type="entry name" value="Pept_S26A_signal_pept_1_CS"/>
</dbReference>
<dbReference type="Gene3D" id="2.10.109.10">
    <property type="entry name" value="Umud Fragment, subunit A"/>
    <property type="match status" value="1"/>
</dbReference>
<evidence type="ECO:0000256" key="6">
    <source>
        <dbReference type="PIRSR" id="PIRSR600223-1"/>
    </source>
</evidence>
<gene>
    <name evidence="9" type="primary">lepB_1</name>
    <name evidence="9" type="ORF">DSM104635_01210</name>
</gene>
<comment type="similarity">
    <text evidence="2 7">Belongs to the peptidase S26 family.</text>
</comment>
<dbReference type="RefSeq" id="WP_158765334.1">
    <property type="nucleotide sequence ID" value="NZ_CP047045.1"/>
</dbReference>
<evidence type="ECO:0000313" key="9">
    <source>
        <dbReference type="EMBL" id="QGZ94392.1"/>
    </source>
</evidence>
<evidence type="ECO:0000256" key="1">
    <source>
        <dbReference type="ARBA" id="ARBA00000677"/>
    </source>
</evidence>
<dbReference type="Pfam" id="PF10502">
    <property type="entry name" value="Peptidase_S26"/>
    <property type="match status" value="1"/>
</dbReference>
<evidence type="ECO:0000256" key="5">
    <source>
        <dbReference type="ARBA" id="ARBA00022801"/>
    </source>
</evidence>
<organism evidence="9 10">
    <name type="scientific">Terricaulis silvestris</name>
    <dbReference type="NCBI Taxonomy" id="2686094"/>
    <lineage>
        <taxon>Bacteria</taxon>
        <taxon>Pseudomonadati</taxon>
        <taxon>Pseudomonadota</taxon>
        <taxon>Alphaproteobacteria</taxon>
        <taxon>Caulobacterales</taxon>
        <taxon>Caulobacteraceae</taxon>
        <taxon>Terricaulis</taxon>
    </lineage>
</organism>
<feature type="transmembrane region" description="Helical" evidence="7">
    <location>
        <begin position="22"/>
        <end position="44"/>
    </location>
</feature>
<dbReference type="SUPFAM" id="SSF51306">
    <property type="entry name" value="LexA/Signal peptidase"/>
    <property type="match status" value="1"/>
</dbReference>
<evidence type="ECO:0000256" key="4">
    <source>
        <dbReference type="ARBA" id="ARBA00019232"/>
    </source>
</evidence>
<keyword evidence="7" id="KW-0472">Membrane</keyword>
<feature type="active site" evidence="6">
    <location>
        <position position="114"/>
    </location>
</feature>
<keyword evidence="7" id="KW-1133">Transmembrane helix</keyword>
<keyword evidence="5 7" id="KW-0378">Hydrolase</keyword>
<dbReference type="GO" id="GO:0006465">
    <property type="term" value="P:signal peptide processing"/>
    <property type="evidence" value="ECO:0007669"/>
    <property type="project" value="InterPro"/>
</dbReference>
<feature type="active site" evidence="6">
    <location>
        <position position="50"/>
    </location>
</feature>
<comment type="subcellular location">
    <subcellularLocation>
        <location evidence="7">Membrane</location>
        <topology evidence="7">Single-pass type II membrane protein</topology>
    </subcellularLocation>
</comment>
<proteinExistence type="inferred from homology"/>
<dbReference type="Proteomes" id="UP000431269">
    <property type="component" value="Chromosome"/>
</dbReference>
<evidence type="ECO:0000256" key="2">
    <source>
        <dbReference type="ARBA" id="ARBA00009370"/>
    </source>
</evidence>
<comment type="catalytic activity">
    <reaction evidence="1 7">
        <text>Cleavage of hydrophobic, N-terminal signal or leader sequences from secreted and periplasmic proteins.</text>
        <dbReference type="EC" id="3.4.21.89"/>
    </reaction>
</comment>
<dbReference type="PROSITE" id="PS00761">
    <property type="entry name" value="SPASE_I_3"/>
    <property type="match status" value="1"/>
</dbReference>
<evidence type="ECO:0000259" key="8">
    <source>
        <dbReference type="Pfam" id="PF10502"/>
    </source>
</evidence>
<feature type="domain" description="Peptidase S26" evidence="8">
    <location>
        <begin position="20"/>
        <end position="229"/>
    </location>
</feature>
<evidence type="ECO:0000313" key="10">
    <source>
        <dbReference type="Proteomes" id="UP000431269"/>
    </source>
</evidence>
<evidence type="ECO:0000256" key="7">
    <source>
        <dbReference type="RuleBase" id="RU362042"/>
    </source>
</evidence>
<dbReference type="EC" id="3.4.21.89" evidence="3 7"/>
<dbReference type="EMBL" id="CP047045">
    <property type="protein sequence ID" value="QGZ94392.1"/>
    <property type="molecule type" value="Genomic_DNA"/>
</dbReference>
<evidence type="ECO:0000256" key="3">
    <source>
        <dbReference type="ARBA" id="ARBA00013208"/>
    </source>
</evidence>
<dbReference type="GO" id="GO:0004252">
    <property type="term" value="F:serine-type endopeptidase activity"/>
    <property type="evidence" value="ECO:0007669"/>
    <property type="project" value="InterPro"/>
</dbReference>
<dbReference type="GO" id="GO:0009003">
    <property type="term" value="F:signal peptidase activity"/>
    <property type="evidence" value="ECO:0007669"/>
    <property type="project" value="UniProtKB-EC"/>
</dbReference>
<dbReference type="InterPro" id="IPR036286">
    <property type="entry name" value="LexA/Signal_pep-like_sf"/>
</dbReference>
<reference evidence="10" key="1">
    <citation type="submission" date="2019-12" db="EMBL/GenBank/DDBJ databases">
        <title>Complete genome of Terracaulis silvestris 0127_4.</title>
        <authorList>
            <person name="Vieira S."/>
            <person name="Riedel T."/>
            <person name="Sproer C."/>
            <person name="Pascual J."/>
            <person name="Boedeker C."/>
            <person name="Overmann J."/>
        </authorList>
    </citation>
    <scope>NUCLEOTIDE SEQUENCE [LARGE SCALE GENOMIC DNA]</scope>
    <source>
        <strain evidence="10">0127_4</strain>
    </source>
</reference>
<dbReference type="CDD" id="cd06530">
    <property type="entry name" value="S26_SPase_I"/>
    <property type="match status" value="1"/>
</dbReference>
<dbReference type="GO" id="GO:0016020">
    <property type="term" value="C:membrane"/>
    <property type="evidence" value="ECO:0007669"/>
    <property type="project" value="UniProtKB-SubCell"/>
</dbReference>
<keyword evidence="7" id="KW-0812">Transmembrane</keyword>
<dbReference type="AlphaFoldDB" id="A0A6I6MRW6"/>
<dbReference type="PANTHER" id="PTHR43390">
    <property type="entry name" value="SIGNAL PEPTIDASE I"/>
    <property type="match status" value="1"/>
</dbReference>
<dbReference type="InterPro" id="IPR000223">
    <property type="entry name" value="Pept_S26A_signal_pept_1"/>
</dbReference>
<name>A0A6I6MRW6_9CAUL</name>
<dbReference type="InterPro" id="IPR019533">
    <property type="entry name" value="Peptidase_S26"/>
</dbReference>